<evidence type="ECO:0000259" key="17">
    <source>
        <dbReference type="Pfam" id="PF02775"/>
    </source>
</evidence>
<feature type="domain" description="Thiamine pyrophosphate enzyme N-terminal TPP-binding" evidence="18">
    <location>
        <begin position="10"/>
        <end position="124"/>
    </location>
</feature>
<comment type="catalytic activity">
    <reaction evidence="10">
        <text>a 2-hydroxy-3-methyl fatty acyl-CoA = a 2-methyl-branched fatty aldehyde + formyl-CoA</text>
        <dbReference type="Rhea" id="RHEA:25375"/>
        <dbReference type="ChEBI" id="CHEBI:49188"/>
        <dbReference type="ChEBI" id="CHEBI:57376"/>
        <dbReference type="ChEBI" id="CHEBI:58783"/>
        <dbReference type="EC" id="4.1.2.63"/>
    </reaction>
    <physiologicalReaction direction="left-to-right" evidence="10">
        <dbReference type="Rhea" id="RHEA:25376"/>
    </physiologicalReaction>
</comment>
<dbReference type="GO" id="GO:0000287">
    <property type="term" value="F:magnesium ion binding"/>
    <property type="evidence" value="ECO:0007669"/>
    <property type="project" value="InterPro"/>
</dbReference>
<dbReference type="GO" id="GO:0005782">
    <property type="term" value="C:peroxisomal matrix"/>
    <property type="evidence" value="ECO:0007669"/>
    <property type="project" value="UniProtKB-SubCell"/>
</dbReference>
<evidence type="ECO:0000256" key="14">
    <source>
        <dbReference type="ARBA" id="ARBA00070390"/>
    </source>
</evidence>
<dbReference type="Pfam" id="PF00205">
    <property type="entry name" value="TPP_enzyme_M"/>
    <property type="match status" value="1"/>
</dbReference>
<evidence type="ECO:0000259" key="18">
    <source>
        <dbReference type="Pfam" id="PF02776"/>
    </source>
</evidence>
<dbReference type="Pfam" id="PF02776">
    <property type="entry name" value="TPP_enzyme_N"/>
    <property type="match status" value="1"/>
</dbReference>
<dbReference type="GO" id="GO:0106359">
    <property type="term" value="F:2-hydroxyacyl-CoA lyase activity"/>
    <property type="evidence" value="ECO:0007669"/>
    <property type="project" value="UniProtKB-EC"/>
</dbReference>
<dbReference type="Gene3D" id="3.40.50.1220">
    <property type="entry name" value="TPP-binding domain"/>
    <property type="match status" value="1"/>
</dbReference>
<feature type="domain" description="Thiamine pyrophosphate enzyme TPP-binding" evidence="17">
    <location>
        <begin position="403"/>
        <end position="572"/>
    </location>
</feature>
<evidence type="ECO:0000313" key="20">
    <source>
        <dbReference type="Proteomes" id="UP000813461"/>
    </source>
</evidence>
<comment type="function">
    <text evidence="13">Catalyzes a carbon-carbon cleavage reaction; cleaves a 2-hydroxy-3-methylacyl-CoA into formyl-CoA and a 2-methyl-branched fatty aldehyde.</text>
</comment>
<comment type="cofactor">
    <cofactor evidence="1">
        <name>Mg(2+)</name>
        <dbReference type="ChEBI" id="CHEBI:18420"/>
    </cofactor>
</comment>
<evidence type="ECO:0000256" key="15">
    <source>
        <dbReference type="RuleBase" id="RU362132"/>
    </source>
</evidence>
<keyword evidence="9" id="KW-0456">Lyase</keyword>
<dbReference type="Gene3D" id="3.40.50.970">
    <property type="match status" value="2"/>
</dbReference>
<reference evidence="19" key="1">
    <citation type="journal article" date="2021" name="Nat. Commun.">
        <title>Genetic determinants of endophytism in the Arabidopsis root mycobiome.</title>
        <authorList>
            <person name="Mesny F."/>
            <person name="Miyauchi S."/>
            <person name="Thiergart T."/>
            <person name="Pickel B."/>
            <person name="Atanasova L."/>
            <person name="Karlsson M."/>
            <person name="Huettel B."/>
            <person name="Barry K.W."/>
            <person name="Haridas S."/>
            <person name="Chen C."/>
            <person name="Bauer D."/>
            <person name="Andreopoulos W."/>
            <person name="Pangilinan J."/>
            <person name="LaButti K."/>
            <person name="Riley R."/>
            <person name="Lipzen A."/>
            <person name="Clum A."/>
            <person name="Drula E."/>
            <person name="Henrissat B."/>
            <person name="Kohler A."/>
            <person name="Grigoriev I.V."/>
            <person name="Martin F.M."/>
            <person name="Hacquard S."/>
        </authorList>
    </citation>
    <scope>NUCLEOTIDE SEQUENCE</scope>
    <source>
        <strain evidence="19">MPI-SDFR-AT-0120</strain>
    </source>
</reference>
<evidence type="ECO:0000256" key="13">
    <source>
        <dbReference type="ARBA" id="ARBA00059692"/>
    </source>
</evidence>
<evidence type="ECO:0000256" key="3">
    <source>
        <dbReference type="ARBA" id="ARBA00004253"/>
    </source>
</evidence>
<organism evidence="19 20">
    <name type="scientific">Paraphoma chrysanthemicola</name>
    <dbReference type="NCBI Taxonomy" id="798071"/>
    <lineage>
        <taxon>Eukaryota</taxon>
        <taxon>Fungi</taxon>
        <taxon>Dikarya</taxon>
        <taxon>Ascomycota</taxon>
        <taxon>Pezizomycotina</taxon>
        <taxon>Dothideomycetes</taxon>
        <taxon>Pleosporomycetidae</taxon>
        <taxon>Pleosporales</taxon>
        <taxon>Pleosporineae</taxon>
        <taxon>Phaeosphaeriaceae</taxon>
        <taxon>Paraphoma</taxon>
    </lineage>
</organism>
<evidence type="ECO:0000256" key="9">
    <source>
        <dbReference type="ARBA" id="ARBA00023239"/>
    </source>
</evidence>
<dbReference type="InterPro" id="IPR029061">
    <property type="entry name" value="THDP-binding"/>
</dbReference>
<proteinExistence type="inferred from homology"/>
<evidence type="ECO:0000256" key="11">
    <source>
        <dbReference type="ARBA" id="ARBA00044454"/>
    </source>
</evidence>
<dbReference type="InterPro" id="IPR045025">
    <property type="entry name" value="HACL1-like"/>
</dbReference>
<dbReference type="FunFam" id="3.40.50.1220:FF:000006">
    <property type="entry name" value="2-hydroxyacyl-CoA lyase 1"/>
    <property type="match status" value="1"/>
</dbReference>
<accession>A0A8K0R6H8</accession>
<evidence type="ECO:0000256" key="8">
    <source>
        <dbReference type="ARBA" id="ARBA00023140"/>
    </source>
</evidence>
<sequence>MSSTPHDPATGARIIAQTLKKLGVLVVFGLVGVPVSDIAEQVIAIGIRFIGFRNEQAASYAATAYGYLTGTPGVCLVVGGPGVLHAIAGVGNASENNFPLLLLGGSIETHQVTKGAFQELDSVSLLTARTKHSVRPPNVESLPYIIANAYRCSFYGRPGAAFVDLPADIINDPLSPEELKDTKEVLTIPDAPRSGADNRGLNKVIALIKQAKAPLVLVGKGAAYARAEHSIRAFIEQTSIPFLPSPMGKGVVADSHPANASAARSTALKLADVVIILGARLNWIFHYGETPKWSSSAKFVQVDISPEEMGRNAGDAEYSLLGDVSVVVEQLLQLLGNWAYDQTRSDYVQNLELAKRKNGRVSSLAANDTSMPLTYHRVFDIIKRGLHLLSPPLEGGVCLIAEGANTMDISRSIFSFEHPRLRLDAGTYATMGVGLPYAIAAWEAYNAPNAKASSGPAKRKKIVAIEGDSAFGFSGMEVETMARMGMDILIFVVNNGGIYFGDSNTADDWTAKQEKTKRNEPGLRSWALGWEVRYQKLAEACGGLGFFVRTAEELEKATIAGFKATVPVIVNIIIQSGKMEKASFGWQVAPRRKTKAASL</sequence>
<gene>
    <name evidence="19" type="ORF">FB567DRAFT_527223</name>
</gene>
<keyword evidence="8" id="KW-0576">Peroxisome</keyword>
<protein>
    <recommendedName>
        <fullName evidence="14">2-hydroxyacyl-CoA lyase</fullName>
        <ecNumber evidence="12">4.1.2.63</ecNumber>
    </recommendedName>
</protein>
<dbReference type="SUPFAM" id="SSF52518">
    <property type="entry name" value="Thiamin diphosphate-binding fold (THDP-binding)"/>
    <property type="match status" value="2"/>
</dbReference>
<dbReference type="InterPro" id="IPR012001">
    <property type="entry name" value="Thiamin_PyroP_enz_TPP-bd_dom"/>
</dbReference>
<evidence type="ECO:0000256" key="10">
    <source>
        <dbReference type="ARBA" id="ARBA00044451"/>
    </source>
</evidence>
<evidence type="ECO:0000256" key="5">
    <source>
        <dbReference type="ARBA" id="ARBA00022723"/>
    </source>
</evidence>
<keyword evidence="5" id="KW-0479">Metal-binding</keyword>
<evidence type="ECO:0000256" key="1">
    <source>
        <dbReference type="ARBA" id="ARBA00001946"/>
    </source>
</evidence>
<evidence type="ECO:0000256" key="2">
    <source>
        <dbReference type="ARBA" id="ARBA00001964"/>
    </source>
</evidence>
<dbReference type="GO" id="GO:0030976">
    <property type="term" value="F:thiamine pyrophosphate binding"/>
    <property type="evidence" value="ECO:0007669"/>
    <property type="project" value="InterPro"/>
</dbReference>
<feature type="domain" description="Thiamine pyrophosphate enzyme central" evidence="16">
    <location>
        <begin position="201"/>
        <end position="331"/>
    </location>
</feature>
<name>A0A8K0R6H8_9PLEO</name>
<comment type="cofactor">
    <cofactor evidence="2">
        <name>thiamine diphosphate</name>
        <dbReference type="ChEBI" id="CHEBI:58937"/>
    </cofactor>
</comment>
<comment type="subcellular location">
    <subcellularLocation>
        <location evidence="3">Peroxisome matrix</location>
    </subcellularLocation>
</comment>
<comment type="catalytic activity">
    <reaction evidence="11">
        <text>an (R)-2-hydroxy-long-chain-fatty acyl-CoA = a long-chain fatty aldehyde + formyl-CoA</text>
        <dbReference type="Rhea" id="RHEA:67444"/>
        <dbReference type="ChEBI" id="CHEBI:17176"/>
        <dbReference type="ChEBI" id="CHEBI:57376"/>
        <dbReference type="ChEBI" id="CHEBI:170012"/>
        <dbReference type="EC" id="4.1.2.63"/>
    </reaction>
    <physiologicalReaction direction="left-to-right" evidence="11">
        <dbReference type="Rhea" id="RHEA:67445"/>
    </physiologicalReaction>
</comment>
<comment type="caution">
    <text evidence="19">The sequence shown here is derived from an EMBL/GenBank/DDBJ whole genome shotgun (WGS) entry which is preliminary data.</text>
</comment>
<evidence type="ECO:0000313" key="19">
    <source>
        <dbReference type="EMBL" id="KAH7087217.1"/>
    </source>
</evidence>
<dbReference type="InterPro" id="IPR012000">
    <property type="entry name" value="Thiamin_PyroP_enz_cen_dom"/>
</dbReference>
<evidence type="ECO:0000256" key="6">
    <source>
        <dbReference type="ARBA" id="ARBA00022842"/>
    </source>
</evidence>
<dbReference type="AlphaFoldDB" id="A0A8K0R6H8"/>
<dbReference type="InterPro" id="IPR029035">
    <property type="entry name" value="DHS-like_NAD/FAD-binding_dom"/>
</dbReference>
<keyword evidence="7 15" id="KW-0786">Thiamine pyrophosphate</keyword>
<dbReference type="EMBL" id="JAGMVJ010000010">
    <property type="protein sequence ID" value="KAH7087217.1"/>
    <property type="molecule type" value="Genomic_DNA"/>
</dbReference>
<evidence type="ECO:0000259" key="16">
    <source>
        <dbReference type="Pfam" id="PF00205"/>
    </source>
</evidence>
<dbReference type="FunFam" id="3.40.50.970:FF:000054">
    <property type="entry name" value="Putative 2-hydroxyphytanoyl-CoA lyase"/>
    <property type="match status" value="1"/>
</dbReference>
<dbReference type="GO" id="GO:0001561">
    <property type="term" value="P:fatty acid alpha-oxidation"/>
    <property type="evidence" value="ECO:0007669"/>
    <property type="project" value="TreeGrafter"/>
</dbReference>
<evidence type="ECO:0000256" key="4">
    <source>
        <dbReference type="ARBA" id="ARBA00007812"/>
    </source>
</evidence>
<dbReference type="EC" id="4.1.2.63" evidence="12"/>
<dbReference type="FunFam" id="3.40.50.970:FF:000071">
    <property type="entry name" value="2-hydroxyphytanoyl-CoA lyase, putative"/>
    <property type="match status" value="1"/>
</dbReference>
<dbReference type="SUPFAM" id="SSF52467">
    <property type="entry name" value="DHS-like NAD/FAD-binding domain"/>
    <property type="match status" value="1"/>
</dbReference>
<dbReference type="InterPro" id="IPR011766">
    <property type="entry name" value="TPP_enzyme_TPP-bd"/>
</dbReference>
<comment type="similarity">
    <text evidence="4 15">Belongs to the TPP enzyme family.</text>
</comment>
<evidence type="ECO:0000256" key="12">
    <source>
        <dbReference type="ARBA" id="ARBA00044518"/>
    </source>
</evidence>
<dbReference type="CDD" id="cd07035">
    <property type="entry name" value="TPP_PYR_POX_like"/>
    <property type="match status" value="1"/>
</dbReference>
<dbReference type="OrthoDB" id="10006023at2759"/>
<dbReference type="Pfam" id="PF02775">
    <property type="entry name" value="TPP_enzyme_C"/>
    <property type="match status" value="1"/>
</dbReference>
<dbReference type="PANTHER" id="PTHR43710:SF2">
    <property type="entry name" value="2-HYDROXYACYL-COA LYASE 1"/>
    <property type="match status" value="1"/>
</dbReference>
<evidence type="ECO:0000256" key="7">
    <source>
        <dbReference type="ARBA" id="ARBA00023052"/>
    </source>
</evidence>
<dbReference type="PANTHER" id="PTHR43710">
    <property type="entry name" value="2-HYDROXYACYL-COA LYASE"/>
    <property type="match status" value="1"/>
</dbReference>
<dbReference type="CDD" id="cd02004">
    <property type="entry name" value="TPP_BZL_OCoD_HPCL"/>
    <property type="match status" value="1"/>
</dbReference>
<keyword evidence="6" id="KW-0460">Magnesium</keyword>
<dbReference type="Proteomes" id="UP000813461">
    <property type="component" value="Unassembled WGS sequence"/>
</dbReference>
<keyword evidence="20" id="KW-1185">Reference proteome</keyword>